<evidence type="ECO:0000256" key="9">
    <source>
        <dbReference type="HAMAP-Rule" id="MF_00127"/>
    </source>
</evidence>
<evidence type="ECO:0000256" key="1">
    <source>
        <dbReference type="ARBA" id="ARBA00008226"/>
    </source>
</evidence>
<dbReference type="Pfam" id="PF03129">
    <property type="entry name" value="HGTP_anticodon"/>
    <property type="match status" value="1"/>
</dbReference>
<evidence type="ECO:0000259" key="10">
    <source>
        <dbReference type="PROSITE" id="PS50862"/>
    </source>
</evidence>
<dbReference type="EMBL" id="JANPWE010000011">
    <property type="protein sequence ID" value="MCR6546794.1"/>
    <property type="molecule type" value="Genomic_DNA"/>
</dbReference>
<keyword evidence="4 9" id="KW-0547">Nucleotide-binding</keyword>
<dbReference type="InterPro" id="IPR033656">
    <property type="entry name" value="HisRS_anticodon"/>
</dbReference>
<comment type="caution">
    <text evidence="11">The sequence shown here is derived from an EMBL/GenBank/DDBJ whole genome shotgun (WGS) entry which is preliminary data.</text>
</comment>
<dbReference type="PANTHER" id="PTHR43707:SF1">
    <property type="entry name" value="HISTIDINE--TRNA LIGASE, MITOCHONDRIAL-RELATED"/>
    <property type="match status" value="1"/>
</dbReference>
<dbReference type="Gene3D" id="3.30.930.10">
    <property type="entry name" value="Bira Bifunctional Protein, Domain 2"/>
    <property type="match status" value="1"/>
</dbReference>
<keyword evidence="3 9" id="KW-0436">Ligase</keyword>
<keyword evidence="5 9" id="KW-0067">ATP-binding</keyword>
<dbReference type="Pfam" id="PF13393">
    <property type="entry name" value="tRNA-synt_His"/>
    <property type="match status" value="1"/>
</dbReference>
<dbReference type="Gene3D" id="3.40.50.800">
    <property type="entry name" value="Anticodon-binding domain"/>
    <property type="match status" value="1"/>
</dbReference>
<dbReference type="SUPFAM" id="SSF52954">
    <property type="entry name" value="Class II aaRS ABD-related"/>
    <property type="match status" value="1"/>
</dbReference>
<dbReference type="EC" id="6.1.1.21" evidence="9"/>
<name>A0ABT1Y7D1_9FIRM</name>
<evidence type="ECO:0000256" key="3">
    <source>
        <dbReference type="ARBA" id="ARBA00022598"/>
    </source>
</evidence>
<evidence type="ECO:0000256" key="2">
    <source>
        <dbReference type="ARBA" id="ARBA00022490"/>
    </source>
</evidence>
<dbReference type="InterPro" id="IPR004516">
    <property type="entry name" value="HisRS/HisZ"/>
</dbReference>
<evidence type="ECO:0000256" key="6">
    <source>
        <dbReference type="ARBA" id="ARBA00022917"/>
    </source>
</evidence>
<reference evidence="11 12" key="1">
    <citation type="submission" date="2022-08" db="EMBL/GenBank/DDBJ databases">
        <title>Proteogenomics of the novel Dehalobacterium formicoaceticum strain EZ94 highlights a key role of methyltransferases during anaerobic dichloromethane degradation.</title>
        <authorList>
            <person name="Wasmund K."/>
        </authorList>
    </citation>
    <scope>NUCLEOTIDE SEQUENCE [LARGE SCALE GENOMIC DNA]</scope>
    <source>
        <strain evidence="11 12">EZ94</strain>
    </source>
</reference>
<dbReference type="InterPro" id="IPR004154">
    <property type="entry name" value="Anticodon-bd"/>
</dbReference>
<comment type="similarity">
    <text evidence="1 9">Belongs to the class-II aminoacyl-tRNA synthetase family.</text>
</comment>
<protein>
    <recommendedName>
        <fullName evidence="9">Histidine--tRNA ligase</fullName>
        <ecNumber evidence="9">6.1.1.21</ecNumber>
    </recommendedName>
    <alternativeName>
        <fullName evidence="9">Histidyl-tRNA synthetase</fullName>
        <shortName evidence="9">HisRS</shortName>
    </alternativeName>
</protein>
<dbReference type="PROSITE" id="PS50862">
    <property type="entry name" value="AA_TRNA_LIGASE_II"/>
    <property type="match status" value="1"/>
</dbReference>
<feature type="domain" description="Aminoacyl-transfer RNA synthetases class-II family profile" evidence="10">
    <location>
        <begin position="7"/>
        <end position="323"/>
    </location>
</feature>
<comment type="subcellular location">
    <subcellularLocation>
        <location evidence="9">Cytoplasm</location>
    </subcellularLocation>
</comment>
<keyword evidence="7 9" id="KW-0030">Aminoacyl-tRNA synthetase</keyword>
<dbReference type="GO" id="GO:0004821">
    <property type="term" value="F:histidine-tRNA ligase activity"/>
    <property type="evidence" value="ECO:0007669"/>
    <property type="project" value="UniProtKB-EC"/>
</dbReference>
<dbReference type="PANTHER" id="PTHR43707">
    <property type="entry name" value="HISTIDYL-TRNA SYNTHETASE"/>
    <property type="match status" value="1"/>
</dbReference>
<comment type="subunit">
    <text evidence="9">Homodimer.</text>
</comment>
<evidence type="ECO:0000256" key="4">
    <source>
        <dbReference type="ARBA" id="ARBA00022741"/>
    </source>
</evidence>
<comment type="catalytic activity">
    <reaction evidence="8 9">
        <text>tRNA(His) + L-histidine + ATP = L-histidyl-tRNA(His) + AMP + diphosphate + H(+)</text>
        <dbReference type="Rhea" id="RHEA:17313"/>
        <dbReference type="Rhea" id="RHEA-COMP:9665"/>
        <dbReference type="Rhea" id="RHEA-COMP:9689"/>
        <dbReference type="ChEBI" id="CHEBI:15378"/>
        <dbReference type="ChEBI" id="CHEBI:30616"/>
        <dbReference type="ChEBI" id="CHEBI:33019"/>
        <dbReference type="ChEBI" id="CHEBI:57595"/>
        <dbReference type="ChEBI" id="CHEBI:78442"/>
        <dbReference type="ChEBI" id="CHEBI:78527"/>
        <dbReference type="ChEBI" id="CHEBI:456215"/>
        <dbReference type="EC" id="6.1.1.21"/>
    </reaction>
</comment>
<organism evidence="11 12">
    <name type="scientific">Dehalobacterium formicoaceticum</name>
    <dbReference type="NCBI Taxonomy" id="51515"/>
    <lineage>
        <taxon>Bacteria</taxon>
        <taxon>Bacillati</taxon>
        <taxon>Bacillota</taxon>
        <taxon>Clostridia</taxon>
        <taxon>Eubacteriales</taxon>
        <taxon>Peptococcaceae</taxon>
        <taxon>Dehalobacterium</taxon>
    </lineage>
</organism>
<dbReference type="SUPFAM" id="SSF55681">
    <property type="entry name" value="Class II aaRS and biotin synthetases"/>
    <property type="match status" value="1"/>
</dbReference>
<evidence type="ECO:0000256" key="7">
    <source>
        <dbReference type="ARBA" id="ARBA00023146"/>
    </source>
</evidence>
<evidence type="ECO:0000256" key="5">
    <source>
        <dbReference type="ARBA" id="ARBA00022840"/>
    </source>
</evidence>
<dbReference type="CDD" id="cd00773">
    <property type="entry name" value="HisRS-like_core"/>
    <property type="match status" value="1"/>
</dbReference>
<sequence>MLTTRPRGTNDFLPQETEKWQLIEKILREICEEFDYHEIRIPIFEHTELFQRGVGETTDIVEKEMYTFMDRGKRSITLRPEGTASTARAYLEHKMSALPQPVKLYYMGPMFRYERPQAGRYRQFHQFGVEVFGSSDPGVDAEVIALAMAFYQRLGLTGLEVRLNSVGCPKCRPAHRQALQQFLKQDLEQLCPDCQGRYDRNPLRILDCKNPQCQKITAGAPTILHSLCPECVDHFAAVKEYLGMAGIQYQVDERLVRGLDYYTKTAFEVVVQEIGAQSAICGGGRYDGLMESLGGPPTPGVGFALGMERIFPTLATQGIELNPEKMLDVYLVAMEEEGQKKAFQLLMDLRKMGIKAEKDYMNRSMKAQMKAANRFQVKYVLIIGADELAKGTVMIRNMETSEQKEMMVADTLNFIEKAVK</sequence>
<dbReference type="InterPro" id="IPR041715">
    <property type="entry name" value="HisRS-like_core"/>
</dbReference>
<dbReference type="InterPro" id="IPR036621">
    <property type="entry name" value="Anticodon-bd_dom_sf"/>
</dbReference>
<evidence type="ECO:0000313" key="12">
    <source>
        <dbReference type="Proteomes" id="UP001524944"/>
    </source>
</evidence>
<dbReference type="InterPro" id="IPR006195">
    <property type="entry name" value="aa-tRNA-synth_II"/>
</dbReference>
<dbReference type="InterPro" id="IPR015807">
    <property type="entry name" value="His-tRNA-ligase"/>
</dbReference>
<accession>A0ABT1Y7D1</accession>
<evidence type="ECO:0000313" key="11">
    <source>
        <dbReference type="EMBL" id="MCR6546794.1"/>
    </source>
</evidence>
<dbReference type="CDD" id="cd00859">
    <property type="entry name" value="HisRS_anticodon"/>
    <property type="match status" value="1"/>
</dbReference>
<keyword evidence="2 9" id="KW-0963">Cytoplasm</keyword>
<keyword evidence="6 9" id="KW-0648">Protein biosynthesis</keyword>
<proteinExistence type="inferred from homology"/>
<dbReference type="PIRSF" id="PIRSF001549">
    <property type="entry name" value="His-tRNA_synth"/>
    <property type="match status" value="1"/>
</dbReference>
<gene>
    <name evidence="9 11" type="primary">hisS</name>
    <name evidence="11" type="ORF">NVS47_14960</name>
</gene>
<keyword evidence="12" id="KW-1185">Reference proteome</keyword>
<evidence type="ECO:0000256" key="8">
    <source>
        <dbReference type="ARBA" id="ARBA00047639"/>
    </source>
</evidence>
<dbReference type="Proteomes" id="UP001524944">
    <property type="component" value="Unassembled WGS sequence"/>
</dbReference>
<dbReference type="NCBIfam" id="TIGR00442">
    <property type="entry name" value="hisS"/>
    <property type="match status" value="1"/>
</dbReference>
<dbReference type="RefSeq" id="WP_089611461.1">
    <property type="nucleotide sequence ID" value="NZ_CP022121.1"/>
</dbReference>
<dbReference type="InterPro" id="IPR045864">
    <property type="entry name" value="aa-tRNA-synth_II/BPL/LPL"/>
</dbReference>
<dbReference type="HAMAP" id="MF_00127">
    <property type="entry name" value="His_tRNA_synth"/>
    <property type="match status" value="1"/>
</dbReference>